<evidence type="ECO:0000313" key="3">
    <source>
        <dbReference type="EMBL" id="CAD7658369.1"/>
    </source>
</evidence>
<dbReference type="PANTHER" id="PTHR43313">
    <property type="entry name" value="SHORT-CHAIN DEHYDROGENASE/REDUCTASE FAMILY 9C"/>
    <property type="match status" value="1"/>
</dbReference>
<dbReference type="GO" id="GO:0016491">
    <property type="term" value="F:oxidoreductase activity"/>
    <property type="evidence" value="ECO:0007669"/>
    <property type="project" value="UniProtKB-KW"/>
</dbReference>
<feature type="non-terminal residue" evidence="3">
    <location>
        <position position="526"/>
    </location>
</feature>
<dbReference type="Gene3D" id="2.60.120.200">
    <property type="match status" value="1"/>
</dbReference>
<dbReference type="EMBL" id="CAJPVJ010014844">
    <property type="protein sequence ID" value="CAG2175555.1"/>
    <property type="molecule type" value="Genomic_DNA"/>
</dbReference>
<evidence type="ECO:0000259" key="2">
    <source>
        <dbReference type="PROSITE" id="PS51762"/>
    </source>
</evidence>
<protein>
    <recommendedName>
        <fullName evidence="2">GH16 domain-containing protein</fullName>
    </recommendedName>
</protein>
<dbReference type="OrthoDB" id="6413932at2759"/>
<name>A0A7R9MEL1_9ACAR</name>
<dbReference type="PRINTS" id="PR00080">
    <property type="entry name" value="SDRFAMILY"/>
</dbReference>
<dbReference type="SUPFAM" id="SSF51735">
    <property type="entry name" value="NAD(P)-binding Rossmann-fold domains"/>
    <property type="match status" value="1"/>
</dbReference>
<dbReference type="PRINTS" id="PR00081">
    <property type="entry name" value="GDHRDH"/>
</dbReference>
<evidence type="ECO:0000256" key="1">
    <source>
        <dbReference type="ARBA" id="ARBA00023002"/>
    </source>
</evidence>
<dbReference type="PROSITE" id="PS00061">
    <property type="entry name" value="ADH_SHORT"/>
    <property type="match status" value="1"/>
</dbReference>
<dbReference type="InterPro" id="IPR036291">
    <property type="entry name" value="NAD(P)-bd_dom_sf"/>
</dbReference>
<sequence>MATNRAVLITGCDSGFGHQLAIECDRLGFHVFAGVLNADLNGAQELTRVCSQRLQVLKMDVTDPTDVVNGIKQIECSGLPLWAVVNNAGIAMNAPIEWGFDVQELNDTFSVNVFGAVRVTKQSLPLLRRSMGRIINISSIAGRTTFNGLCFYSMSKHAIRSFSDGLRKEVENLKIKVITIEPVLYRTPITDWTLMKTTLDRVWDQTPEDVKCVFSDNYRNSFEKSSQRVLKASRNQTKEVIDIIIKAIILKEPQNIYKCGGLLDFLVTFPFPTVNSKQNLQLVWSDEFDDKGLDPNKWQVEDEWLTGNCRGNHIGQLNCNVNQSENLQSRDGCLAITATRHKKKGFNKEYNSAKITTRQSWTYGRFEIRAALPTGKMLRPALYMSPMNSGQWALTGQIDIMTNIQTQSFGNGVHFSASPSIYKPDNYEYFTNASLNDFHTYAIEWSESRVGGIFFPNQVLELSDFYDWECSALILDYIRVYQWTDNQVVHSFNNTDDRTSSLDICLDVIRTNSGVYDDTYPERAKT</sequence>
<dbReference type="Proteomes" id="UP000728032">
    <property type="component" value="Unassembled WGS sequence"/>
</dbReference>
<dbReference type="Pfam" id="PF00106">
    <property type="entry name" value="adh_short"/>
    <property type="match status" value="1"/>
</dbReference>
<gene>
    <name evidence="3" type="ORF">ONB1V03_LOCUS14990</name>
</gene>
<dbReference type="GO" id="GO:0005975">
    <property type="term" value="P:carbohydrate metabolic process"/>
    <property type="evidence" value="ECO:0007669"/>
    <property type="project" value="InterPro"/>
</dbReference>
<organism evidence="3">
    <name type="scientific">Oppiella nova</name>
    <dbReference type="NCBI Taxonomy" id="334625"/>
    <lineage>
        <taxon>Eukaryota</taxon>
        <taxon>Metazoa</taxon>
        <taxon>Ecdysozoa</taxon>
        <taxon>Arthropoda</taxon>
        <taxon>Chelicerata</taxon>
        <taxon>Arachnida</taxon>
        <taxon>Acari</taxon>
        <taxon>Acariformes</taxon>
        <taxon>Sarcoptiformes</taxon>
        <taxon>Oribatida</taxon>
        <taxon>Brachypylina</taxon>
        <taxon>Oppioidea</taxon>
        <taxon>Oppiidae</taxon>
        <taxon>Oppiella</taxon>
    </lineage>
</organism>
<dbReference type="PANTHER" id="PTHR43313:SF36">
    <property type="entry name" value="D-BETA-HYDROXYBUTYRATE DEHYDROGENASE, MITOCHONDRIAL"/>
    <property type="match status" value="1"/>
</dbReference>
<evidence type="ECO:0000313" key="4">
    <source>
        <dbReference type="Proteomes" id="UP000728032"/>
    </source>
</evidence>
<keyword evidence="1" id="KW-0560">Oxidoreductase</keyword>
<reference evidence="3" key="1">
    <citation type="submission" date="2020-11" db="EMBL/GenBank/DDBJ databases">
        <authorList>
            <person name="Tran Van P."/>
        </authorList>
    </citation>
    <scope>NUCLEOTIDE SEQUENCE</scope>
</reference>
<dbReference type="Gene3D" id="3.40.50.720">
    <property type="entry name" value="NAD(P)-binding Rossmann-like Domain"/>
    <property type="match status" value="1"/>
</dbReference>
<dbReference type="GO" id="GO:0004553">
    <property type="term" value="F:hydrolase activity, hydrolyzing O-glycosyl compounds"/>
    <property type="evidence" value="ECO:0007669"/>
    <property type="project" value="InterPro"/>
</dbReference>
<dbReference type="InterPro" id="IPR020904">
    <property type="entry name" value="Sc_DH/Rdtase_CS"/>
</dbReference>
<dbReference type="SUPFAM" id="SSF49899">
    <property type="entry name" value="Concanavalin A-like lectins/glucanases"/>
    <property type="match status" value="1"/>
</dbReference>
<dbReference type="Pfam" id="PF00722">
    <property type="entry name" value="Glyco_hydro_16"/>
    <property type="match status" value="1"/>
</dbReference>
<feature type="domain" description="GH16" evidence="2">
    <location>
        <begin position="267"/>
        <end position="526"/>
    </location>
</feature>
<dbReference type="AlphaFoldDB" id="A0A7R9MEL1"/>
<keyword evidence="4" id="KW-1185">Reference proteome</keyword>
<proteinExistence type="predicted"/>
<dbReference type="InterPro" id="IPR002347">
    <property type="entry name" value="SDR_fam"/>
</dbReference>
<dbReference type="EMBL" id="OC929669">
    <property type="protein sequence ID" value="CAD7658369.1"/>
    <property type="molecule type" value="Genomic_DNA"/>
</dbReference>
<accession>A0A7R9MEL1</accession>
<dbReference type="InterPro" id="IPR013320">
    <property type="entry name" value="ConA-like_dom_sf"/>
</dbReference>
<dbReference type="PROSITE" id="PS51762">
    <property type="entry name" value="GH16_2"/>
    <property type="match status" value="1"/>
</dbReference>
<dbReference type="CDD" id="cd08023">
    <property type="entry name" value="GH16_laminarinase_like"/>
    <property type="match status" value="1"/>
</dbReference>
<dbReference type="InterPro" id="IPR000757">
    <property type="entry name" value="Beta-glucanase-like"/>
</dbReference>
<dbReference type="GO" id="GO:0008202">
    <property type="term" value="P:steroid metabolic process"/>
    <property type="evidence" value="ECO:0007669"/>
    <property type="project" value="TreeGrafter"/>
</dbReference>